<protein>
    <recommendedName>
        <fullName evidence="4">HTTM domain-containing protein</fullName>
    </recommendedName>
</protein>
<feature type="transmembrane region" description="Helical" evidence="1">
    <location>
        <begin position="176"/>
        <end position="197"/>
    </location>
</feature>
<feature type="transmembrane region" description="Helical" evidence="1">
    <location>
        <begin position="456"/>
        <end position="476"/>
    </location>
</feature>
<organism evidence="2 3">
    <name type="scientific">Mycobacterium basiliense</name>
    <dbReference type="NCBI Taxonomy" id="2094119"/>
    <lineage>
        <taxon>Bacteria</taxon>
        <taxon>Bacillati</taxon>
        <taxon>Actinomycetota</taxon>
        <taxon>Actinomycetes</taxon>
        <taxon>Mycobacteriales</taxon>
        <taxon>Mycobacteriaceae</taxon>
        <taxon>Mycobacterium</taxon>
    </lineage>
</organism>
<dbReference type="AlphaFoldDB" id="A0A3S4BE11"/>
<feature type="transmembrane region" description="Helical" evidence="1">
    <location>
        <begin position="252"/>
        <end position="272"/>
    </location>
</feature>
<gene>
    <name evidence="2" type="ORF">MB901379_02157</name>
</gene>
<feature type="transmembrane region" description="Helical" evidence="1">
    <location>
        <begin position="86"/>
        <end position="114"/>
    </location>
</feature>
<feature type="transmembrane region" description="Helical" evidence="1">
    <location>
        <begin position="121"/>
        <end position="143"/>
    </location>
</feature>
<dbReference type="GO" id="GO:0015035">
    <property type="term" value="F:protein-disulfide reductase activity"/>
    <property type="evidence" value="ECO:0007669"/>
    <property type="project" value="InterPro"/>
</dbReference>
<keyword evidence="1" id="KW-1133">Transmembrane helix</keyword>
<dbReference type="RefSeq" id="WP_158016629.1">
    <property type="nucleotide sequence ID" value="NZ_CBCSKE010000001.1"/>
</dbReference>
<keyword evidence="3" id="KW-1185">Reference proteome</keyword>
<dbReference type="KEGG" id="mbai:MB901379_02157"/>
<dbReference type="OrthoDB" id="9813713at2"/>
<keyword evidence="1" id="KW-0812">Transmembrane</keyword>
<dbReference type="EMBL" id="LR130759">
    <property type="protein sequence ID" value="VDM88595.1"/>
    <property type="molecule type" value="Genomic_DNA"/>
</dbReference>
<reference evidence="3" key="1">
    <citation type="submission" date="2018-02" db="EMBL/GenBank/DDBJ databases">
        <authorList>
            <person name="Seth-Smith MB H."/>
            <person name="Seth-Smith H."/>
        </authorList>
    </citation>
    <scope>NUCLEOTIDE SEQUENCE [LARGE SCALE GENOMIC DNA]</scope>
</reference>
<feature type="transmembrane region" description="Helical" evidence="1">
    <location>
        <begin position="53"/>
        <end position="74"/>
    </location>
</feature>
<feature type="transmembrane region" description="Helical" evidence="1">
    <location>
        <begin position="278"/>
        <end position="303"/>
    </location>
</feature>
<proteinExistence type="predicted"/>
<dbReference type="Proteomes" id="UP000269998">
    <property type="component" value="Chromosome"/>
</dbReference>
<dbReference type="InterPro" id="IPR007263">
    <property type="entry name" value="DCC1-like"/>
</dbReference>
<keyword evidence="1" id="KW-0472">Membrane</keyword>
<accession>A0A3S4BE11</accession>
<feature type="transmembrane region" description="Helical" evidence="1">
    <location>
        <begin position="6"/>
        <end position="23"/>
    </location>
</feature>
<evidence type="ECO:0008006" key="4">
    <source>
        <dbReference type="Google" id="ProtNLM"/>
    </source>
</evidence>
<evidence type="ECO:0000256" key="1">
    <source>
        <dbReference type="SAM" id="Phobius"/>
    </source>
</evidence>
<evidence type="ECO:0000313" key="3">
    <source>
        <dbReference type="Proteomes" id="UP000269998"/>
    </source>
</evidence>
<dbReference type="Pfam" id="PF04134">
    <property type="entry name" value="DCC1-like"/>
    <property type="match status" value="1"/>
</dbReference>
<name>A0A3S4BE11_9MYCO</name>
<sequence>MSPYVYFVFFLTLATAFLVVRFCRPVAAPIDAWVAKVGRKALPSTAVEGPKFALIRVGFGVVLSWRAAEVFWYLAPADYHDSHILLFAILNLVAGVAVLLGFLCQYALIFLVVIQWHLGELVLGTSTLGNDVAAVLAVLLLLVNSGRNFALDGWGLKHFPRLRRPLLYYAGPPSPASITTAKWLALFSFWLICLYSLSMHLNEPAWKTGTAGPLLFTNNFMTGPHEALGQLLTDNQWAVFAARLALWSMMPWYALLVPCVLIGSITRAYAIVWGLSFFVFSLVLLKLGWLAEIELLLWAAIFWSRTGITTPREFSVVFDDKNKLCNRSGQFVRMVDIFDRIKLVPAGKDLDWLQSFGISEQQTMDHPQGVDEATGDVLSGYDCCTRVARNVVLLWPMYPILLMGRWLRFGIVAYDWIAKRRHTLSGVSPASSRKRPTLSSGVARDDPAQLTVARAVLLHATLLGVFFLVAIPAPFLGHQGRPNPLAEGAHIYGMAPINVFNETDLRMAENWFTLSLLSDAHETLLPILAEDGSRLGYHASDRVYFGKTLQWRRRHIGQSGCFFPQDENEMRYLTSIYLRKQDLPPGSYRVRYRQYFEPLPTSGLITHNRYQRQPRQLRCTDDFSVTWP</sequence>
<evidence type="ECO:0000313" key="2">
    <source>
        <dbReference type="EMBL" id="VDM88595.1"/>
    </source>
</evidence>